<reference evidence="1 2" key="1">
    <citation type="submission" date="2021-01" db="EMBL/GenBank/DDBJ databases">
        <title>Whole genome shotgun sequence of Actinoplanes palleronii NBRC 14916.</title>
        <authorList>
            <person name="Komaki H."/>
            <person name="Tamura T."/>
        </authorList>
    </citation>
    <scope>NUCLEOTIDE SEQUENCE [LARGE SCALE GENOMIC DNA]</scope>
    <source>
        <strain evidence="1 2">NBRC 14916</strain>
    </source>
</reference>
<dbReference type="Proteomes" id="UP000624709">
    <property type="component" value="Unassembled WGS sequence"/>
</dbReference>
<dbReference type="EMBL" id="BOMS01000146">
    <property type="protein sequence ID" value="GIE72457.1"/>
    <property type="molecule type" value="Genomic_DNA"/>
</dbReference>
<dbReference type="Pfam" id="PF02575">
    <property type="entry name" value="YbaB_DNA_bd"/>
    <property type="match status" value="1"/>
</dbReference>
<dbReference type="SUPFAM" id="SSF82607">
    <property type="entry name" value="YbaB-like"/>
    <property type="match status" value="1"/>
</dbReference>
<dbReference type="Gene3D" id="3.30.1310.10">
    <property type="entry name" value="Nucleoid-associated protein YbaB-like domain"/>
    <property type="match status" value="1"/>
</dbReference>
<name>A0ABQ4BP51_9ACTN</name>
<dbReference type="InterPro" id="IPR036894">
    <property type="entry name" value="YbaB-like_sf"/>
</dbReference>
<sequence>MSMPGAAHGDFTRMLDATVGALRAVSPPPEDEETARRWLTGEAAEGQVRAEFGADGRLAALTVDPRMMRLGSPELCDRIVEAVNAAIDAMRGDTAVPAAADLSQLTEQLQQVRDTAVPRMGAFLQALTEAQARMAGGSTHR</sequence>
<evidence type="ECO:0000313" key="1">
    <source>
        <dbReference type="EMBL" id="GIE72457.1"/>
    </source>
</evidence>
<accession>A0ABQ4BP51</accession>
<gene>
    <name evidence="1" type="ORF">Apa02nite_085650</name>
</gene>
<comment type="caution">
    <text evidence="1">The sequence shown here is derived from an EMBL/GenBank/DDBJ whole genome shotgun (WGS) entry which is preliminary data.</text>
</comment>
<protein>
    <recommendedName>
        <fullName evidence="3">YbaB/EbfC DNA-binding family protein</fullName>
    </recommendedName>
</protein>
<evidence type="ECO:0008006" key="3">
    <source>
        <dbReference type="Google" id="ProtNLM"/>
    </source>
</evidence>
<proteinExistence type="predicted"/>
<keyword evidence="2" id="KW-1185">Reference proteome</keyword>
<evidence type="ECO:0000313" key="2">
    <source>
        <dbReference type="Proteomes" id="UP000624709"/>
    </source>
</evidence>
<dbReference type="RefSeq" id="WP_203830171.1">
    <property type="nucleotide sequence ID" value="NZ_BAAATY010000051.1"/>
</dbReference>
<dbReference type="InterPro" id="IPR004401">
    <property type="entry name" value="YbaB/EbfC"/>
</dbReference>
<organism evidence="1 2">
    <name type="scientific">Actinoplanes palleronii</name>
    <dbReference type="NCBI Taxonomy" id="113570"/>
    <lineage>
        <taxon>Bacteria</taxon>
        <taxon>Bacillati</taxon>
        <taxon>Actinomycetota</taxon>
        <taxon>Actinomycetes</taxon>
        <taxon>Micromonosporales</taxon>
        <taxon>Micromonosporaceae</taxon>
        <taxon>Actinoplanes</taxon>
    </lineage>
</organism>